<dbReference type="PANTHER" id="PTHR24559:SF444">
    <property type="entry name" value="REVERSE TRANSCRIPTASE DOMAIN-CONTAINING PROTEIN"/>
    <property type="match status" value="1"/>
</dbReference>
<dbReference type="OrthoDB" id="1936626at2759"/>
<evidence type="ECO:0000313" key="2">
    <source>
        <dbReference type="EMBL" id="OWZ04627.1"/>
    </source>
</evidence>
<dbReference type="InterPro" id="IPR053134">
    <property type="entry name" value="RNA-dir_DNA_polymerase"/>
</dbReference>
<dbReference type="SUPFAM" id="SSF56672">
    <property type="entry name" value="DNA/RNA polymerases"/>
    <property type="match status" value="1"/>
</dbReference>
<dbReference type="InterPro" id="IPR000477">
    <property type="entry name" value="RT_dom"/>
</dbReference>
<protein>
    <recommendedName>
        <fullName evidence="1">Reverse transcriptase domain-containing protein</fullName>
    </recommendedName>
</protein>
<organism evidence="2 3">
    <name type="scientific">Phytophthora megakarya</name>
    <dbReference type="NCBI Taxonomy" id="4795"/>
    <lineage>
        <taxon>Eukaryota</taxon>
        <taxon>Sar</taxon>
        <taxon>Stramenopiles</taxon>
        <taxon>Oomycota</taxon>
        <taxon>Peronosporomycetes</taxon>
        <taxon>Peronosporales</taxon>
        <taxon>Peronosporaceae</taxon>
        <taxon>Phytophthora</taxon>
    </lineage>
</organism>
<reference evidence="3" key="1">
    <citation type="submission" date="2017-03" db="EMBL/GenBank/DDBJ databases">
        <title>Phytopthora megakarya and P. palmivora, two closely related causual agents of cacao black pod achieved similar genome size and gene model numbers by different mechanisms.</title>
        <authorList>
            <person name="Ali S."/>
            <person name="Shao J."/>
            <person name="Larry D.J."/>
            <person name="Kronmiller B."/>
            <person name="Shen D."/>
            <person name="Strem M.D."/>
            <person name="Melnick R.L."/>
            <person name="Guiltinan M.J."/>
            <person name="Tyler B.M."/>
            <person name="Meinhardt L.W."/>
            <person name="Bailey B.A."/>
        </authorList>
    </citation>
    <scope>NUCLEOTIDE SEQUENCE [LARGE SCALE GENOMIC DNA]</scope>
    <source>
        <strain evidence="3">zdho120</strain>
    </source>
</reference>
<gene>
    <name evidence="2" type="ORF">PHMEG_00023434</name>
</gene>
<accession>A0A225VIP1</accession>
<dbReference type="Proteomes" id="UP000198211">
    <property type="component" value="Unassembled WGS sequence"/>
</dbReference>
<dbReference type="STRING" id="4795.A0A225VIP1"/>
<proteinExistence type="predicted"/>
<name>A0A225VIP1_9STRA</name>
<dbReference type="EMBL" id="NBNE01004860">
    <property type="protein sequence ID" value="OWZ04627.1"/>
    <property type="molecule type" value="Genomic_DNA"/>
</dbReference>
<feature type="non-terminal residue" evidence="2">
    <location>
        <position position="1"/>
    </location>
</feature>
<feature type="domain" description="Reverse transcriptase" evidence="1">
    <location>
        <begin position="6"/>
        <end position="111"/>
    </location>
</feature>
<dbReference type="Gene3D" id="3.10.10.10">
    <property type="entry name" value="HIV Type 1 Reverse Transcriptase, subunit A, domain 1"/>
    <property type="match status" value="1"/>
</dbReference>
<keyword evidence="3" id="KW-1185">Reference proteome</keyword>
<comment type="caution">
    <text evidence="2">The sequence shown here is derived from an EMBL/GenBank/DDBJ whole genome shotgun (WGS) entry which is preliminary data.</text>
</comment>
<dbReference type="Gene3D" id="3.30.70.270">
    <property type="match status" value="1"/>
</dbReference>
<dbReference type="Pfam" id="PF00078">
    <property type="entry name" value="RVT_1"/>
    <property type="match status" value="1"/>
</dbReference>
<evidence type="ECO:0000259" key="1">
    <source>
        <dbReference type="Pfam" id="PF00078"/>
    </source>
</evidence>
<dbReference type="PANTHER" id="PTHR24559">
    <property type="entry name" value="TRANSPOSON TY3-I GAG-POL POLYPROTEIN"/>
    <property type="match status" value="1"/>
</dbReference>
<dbReference type="CDD" id="cd01647">
    <property type="entry name" value="RT_LTR"/>
    <property type="match status" value="1"/>
</dbReference>
<dbReference type="InterPro" id="IPR043502">
    <property type="entry name" value="DNA/RNA_pol_sf"/>
</dbReference>
<dbReference type="AlphaFoldDB" id="A0A225VIP1"/>
<evidence type="ECO:0000313" key="3">
    <source>
        <dbReference type="Proteomes" id="UP000198211"/>
    </source>
</evidence>
<dbReference type="InterPro" id="IPR043128">
    <property type="entry name" value="Rev_trsase/Diguanyl_cyclase"/>
</dbReference>
<sequence>MTRKEDILDAMPGAHWFSTMALMSVYYQVRMCAEDIKFTTFQAPNGFWEYLVLPMGVCNAPATKHRLTSKLFRNLEDTKSFYDDIYTKSAKIEDHLEALRETLDILRDNKLYRSYRALEILWDAKEFVWNRTKCRQSKTGQYHVHKRSFTTFSKNKRNAKIQFSNDYAIHHLPFSVLAQANSLWEESCSKWSTVLSTHRIYQS</sequence>